<gene>
    <name evidence="1" type="ORF">SPARVUS_LOCUS10341561</name>
</gene>
<organism evidence="1 2">
    <name type="scientific">Staurois parvus</name>
    <dbReference type="NCBI Taxonomy" id="386267"/>
    <lineage>
        <taxon>Eukaryota</taxon>
        <taxon>Metazoa</taxon>
        <taxon>Chordata</taxon>
        <taxon>Craniata</taxon>
        <taxon>Vertebrata</taxon>
        <taxon>Euteleostomi</taxon>
        <taxon>Amphibia</taxon>
        <taxon>Batrachia</taxon>
        <taxon>Anura</taxon>
        <taxon>Neobatrachia</taxon>
        <taxon>Ranoidea</taxon>
        <taxon>Ranidae</taxon>
        <taxon>Staurois</taxon>
    </lineage>
</organism>
<proteinExistence type="predicted"/>
<evidence type="ECO:0000313" key="2">
    <source>
        <dbReference type="Proteomes" id="UP001162483"/>
    </source>
</evidence>
<name>A0ABN9ENS5_9NEOB</name>
<keyword evidence="2" id="KW-1185">Reference proteome</keyword>
<dbReference type="EMBL" id="CATNWA010015737">
    <property type="protein sequence ID" value="CAI9586268.1"/>
    <property type="molecule type" value="Genomic_DNA"/>
</dbReference>
<sequence length="47" mass="4933">MISKSGDMPISSAICKTSDTDVYANRMKSSACTTLEIGAAPTKSEPH</sequence>
<reference evidence="1" key="1">
    <citation type="submission" date="2023-05" db="EMBL/GenBank/DDBJ databases">
        <authorList>
            <person name="Stuckert A."/>
        </authorList>
    </citation>
    <scope>NUCLEOTIDE SEQUENCE</scope>
</reference>
<comment type="caution">
    <text evidence="1">The sequence shown here is derived from an EMBL/GenBank/DDBJ whole genome shotgun (WGS) entry which is preliminary data.</text>
</comment>
<accession>A0ABN9ENS5</accession>
<evidence type="ECO:0000313" key="1">
    <source>
        <dbReference type="EMBL" id="CAI9586268.1"/>
    </source>
</evidence>
<protein>
    <submittedName>
        <fullName evidence="1">Uncharacterized protein</fullName>
    </submittedName>
</protein>
<dbReference type="Proteomes" id="UP001162483">
    <property type="component" value="Unassembled WGS sequence"/>
</dbReference>